<keyword evidence="4" id="KW-1185">Reference proteome</keyword>
<dbReference type="Pfam" id="PF13581">
    <property type="entry name" value="HATPase_c_2"/>
    <property type="match status" value="1"/>
</dbReference>
<comment type="caution">
    <text evidence="3">The sequence shown here is derived from an EMBL/GenBank/DDBJ whole genome shotgun (WGS) entry which is preliminary data.</text>
</comment>
<dbReference type="AlphaFoldDB" id="A0A4V6MU04"/>
<reference evidence="3 4" key="1">
    <citation type="submission" date="2019-02" db="EMBL/GenBank/DDBJ databases">
        <title>Draft Genome Sequence of Streptomyces sp. AM-2504, identified by 16S rRNA comparative analysis as a Streptomyces Kasugaensis strain.</title>
        <authorList>
            <person name="Napolioni V."/>
            <person name="Giuliodori A.M."/>
            <person name="Spurio R."/>
            <person name="Fabbretti A."/>
        </authorList>
    </citation>
    <scope>NUCLEOTIDE SEQUENCE [LARGE SCALE GENOMIC DNA]</scope>
    <source>
        <strain evidence="3 4">AM-2504</strain>
    </source>
</reference>
<name>A0A4V6MU04_STRKA</name>
<organism evidence="3 4">
    <name type="scientific">Streptomyces kasugaensis</name>
    <dbReference type="NCBI Taxonomy" id="1946"/>
    <lineage>
        <taxon>Bacteria</taxon>
        <taxon>Bacillati</taxon>
        <taxon>Actinomycetota</taxon>
        <taxon>Actinomycetes</taxon>
        <taxon>Kitasatosporales</taxon>
        <taxon>Streptomycetaceae</taxon>
        <taxon>Streptomyces</taxon>
    </lineage>
</organism>
<dbReference type="CDD" id="cd16936">
    <property type="entry name" value="HATPase_RsbW-like"/>
    <property type="match status" value="1"/>
</dbReference>
<dbReference type="Gene3D" id="3.30.565.10">
    <property type="entry name" value="Histidine kinase-like ATPase, C-terminal domain"/>
    <property type="match status" value="1"/>
</dbReference>
<evidence type="ECO:0000259" key="2">
    <source>
        <dbReference type="Pfam" id="PF13581"/>
    </source>
</evidence>
<feature type="domain" description="Histidine kinase/HSP90-like ATPase" evidence="2">
    <location>
        <begin position="57"/>
        <end position="139"/>
    </location>
</feature>
<dbReference type="GO" id="GO:0005524">
    <property type="term" value="F:ATP binding"/>
    <property type="evidence" value="ECO:0007669"/>
    <property type="project" value="UniProtKB-KW"/>
</dbReference>
<proteinExistence type="predicted"/>
<keyword evidence="3" id="KW-0547">Nucleotide-binding</keyword>
<dbReference type="PANTHER" id="PTHR35526">
    <property type="entry name" value="ANTI-SIGMA-F FACTOR RSBW-RELATED"/>
    <property type="match status" value="1"/>
</dbReference>
<dbReference type="Proteomes" id="UP000292452">
    <property type="component" value="Unassembled WGS sequence"/>
</dbReference>
<dbReference type="InterPro" id="IPR050267">
    <property type="entry name" value="Anti-sigma-factor_SerPK"/>
</dbReference>
<dbReference type="InterPro" id="IPR003594">
    <property type="entry name" value="HATPase_dom"/>
</dbReference>
<protein>
    <submittedName>
        <fullName evidence="3">ATP-binding protein</fullName>
    </submittedName>
</protein>
<gene>
    <name evidence="3" type="ORF">EYS09_27020</name>
</gene>
<keyword evidence="3" id="KW-0067">ATP-binding</keyword>
<dbReference type="EMBL" id="SIXH01000315">
    <property type="protein sequence ID" value="TBO56621.1"/>
    <property type="molecule type" value="Genomic_DNA"/>
</dbReference>
<dbReference type="PANTHER" id="PTHR35526:SF3">
    <property type="entry name" value="ANTI-SIGMA-F FACTOR RSBW"/>
    <property type="match status" value="1"/>
</dbReference>
<evidence type="ECO:0000313" key="3">
    <source>
        <dbReference type="EMBL" id="TBO56621.1"/>
    </source>
</evidence>
<dbReference type="InterPro" id="IPR036890">
    <property type="entry name" value="HATPase_C_sf"/>
</dbReference>
<accession>A0A4V6MU04</accession>
<keyword evidence="1" id="KW-0418">Kinase</keyword>
<keyword evidence="1" id="KW-0723">Serine/threonine-protein kinase</keyword>
<keyword evidence="1" id="KW-0808">Transferase</keyword>
<evidence type="ECO:0000313" key="4">
    <source>
        <dbReference type="Proteomes" id="UP000292452"/>
    </source>
</evidence>
<dbReference type="GO" id="GO:0004674">
    <property type="term" value="F:protein serine/threonine kinase activity"/>
    <property type="evidence" value="ECO:0007669"/>
    <property type="project" value="UniProtKB-KW"/>
</dbReference>
<evidence type="ECO:0000256" key="1">
    <source>
        <dbReference type="ARBA" id="ARBA00022527"/>
    </source>
</evidence>
<sequence length="169" mass="18555">MAIATDGSAAGAHVTLGDIDMSKTAAPPLRRTTARFVVPNSNLAPKIMRDLVGALLVATGHPALVEDARVCVSEVITNVHLHTRTTLVYLDVTLHPERVQFAAWDDDSWGPRFVPTWLNFHSDEERGRGLLLVQELSADWGVTWPLDGEQGHKRVWFALDDPSHGEFAA</sequence>